<comment type="caution">
    <text evidence="1">The sequence shown here is derived from an EMBL/GenBank/DDBJ whole genome shotgun (WGS) entry which is preliminary data.</text>
</comment>
<dbReference type="Gene3D" id="3.40.50.720">
    <property type="entry name" value="NAD(P)-binding Rossmann-like Domain"/>
    <property type="match status" value="1"/>
</dbReference>
<evidence type="ECO:0000313" key="1">
    <source>
        <dbReference type="EMBL" id="MBZ5712892.1"/>
    </source>
</evidence>
<name>A0ABS7TXM7_9BACT</name>
<gene>
    <name evidence="1" type="ORF">K7C98_26935</name>
</gene>
<evidence type="ECO:0000313" key="2">
    <source>
        <dbReference type="Proteomes" id="UP001139031"/>
    </source>
</evidence>
<dbReference type="SUPFAM" id="SSF51735">
    <property type="entry name" value="NAD(P)-binding Rossmann-fold domains"/>
    <property type="match status" value="1"/>
</dbReference>
<accession>A0ABS7TXM7</accession>
<sequence length="314" mass="32691">MIASDSTIVTSPSRMAGMNPAGLMARNSAASSTPASRSTDLSCDASLVSYHGSSGTALVVGRAGPYHRAALAIKRTAIVLGGSGSVGTALLRELFHDADFEAVVTLSRRSIPEAVAMARAAGRTLVEKLVPEMKPEPLAAATIEACRELDGDLEGFSVLGVGAGTAKLTLEEHRAVDVALNEAFARALRDSGKVRHLAFMSAVGADPTAKATGSGAAGMSRYNRVKGESEAAVRASGPATVSVFRPAMIIGSQHTPWLLEKTLPLFSFITPANLKSITVEQIAKAMIARAKNTPTTSATYHYPEMMALIAGARR</sequence>
<dbReference type="PANTHER" id="PTHR14097:SF7">
    <property type="entry name" value="OXIDOREDUCTASE HTATIP2"/>
    <property type="match status" value="1"/>
</dbReference>
<evidence type="ECO:0008006" key="3">
    <source>
        <dbReference type="Google" id="ProtNLM"/>
    </source>
</evidence>
<dbReference type="EMBL" id="JAIRAU010000036">
    <property type="protein sequence ID" value="MBZ5712892.1"/>
    <property type="molecule type" value="Genomic_DNA"/>
</dbReference>
<keyword evidence="2" id="KW-1185">Reference proteome</keyword>
<reference evidence="1" key="1">
    <citation type="submission" date="2021-08" db="EMBL/GenBank/DDBJ databases">
        <authorList>
            <person name="Stevens D.C."/>
        </authorList>
    </citation>
    <scope>NUCLEOTIDE SEQUENCE</scope>
    <source>
        <strain evidence="1">DSM 53165</strain>
    </source>
</reference>
<dbReference type="Proteomes" id="UP001139031">
    <property type="component" value="Unassembled WGS sequence"/>
</dbReference>
<protein>
    <recommendedName>
        <fullName evidence="3">NAD(P)-binding domain-containing protein</fullName>
    </recommendedName>
</protein>
<proteinExistence type="predicted"/>
<organism evidence="1 2">
    <name type="scientific">Nannocystis pusilla</name>
    <dbReference type="NCBI Taxonomy" id="889268"/>
    <lineage>
        <taxon>Bacteria</taxon>
        <taxon>Pseudomonadati</taxon>
        <taxon>Myxococcota</taxon>
        <taxon>Polyangia</taxon>
        <taxon>Nannocystales</taxon>
        <taxon>Nannocystaceae</taxon>
        <taxon>Nannocystis</taxon>
    </lineage>
</organism>
<dbReference type="InterPro" id="IPR036291">
    <property type="entry name" value="NAD(P)-bd_dom_sf"/>
</dbReference>
<dbReference type="PANTHER" id="PTHR14097">
    <property type="entry name" value="OXIDOREDUCTASE HTATIP2"/>
    <property type="match status" value="1"/>
</dbReference>